<sequence>MTQYMESRRQAMRSFVETCERKFGMSSEEFVRYYRELESHGTEEEYHWWVCLSFLGAR</sequence>
<accession>A0A292YLE8</accession>
<dbReference type="AlphaFoldDB" id="A0A292YLE8"/>
<evidence type="ECO:0000313" key="2">
    <source>
        <dbReference type="Proteomes" id="UP000217785"/>
    </source>
</evidence>
<name>A0A292YLE8_9BACL</name>
<reference evidence="2" key="1">
    <citation type="submission" date="2017-07" db="EMBL/GenBank/DDBJ databases">
        <title>Draft genome sequence of Effusibacillus lacus strain skLN1.</title>
        <authorList>
            <person name="Watanabe M."/>
            <person name="Kojima H."/>
            <person name="Fukui M."/>
        </authorList>
    </citation>
    <scope>NUCLEOTIDE SEQUENCE [LARGE SCALE GENOMIC DNA]</scope>
    <source>
        <strain evidence="2">skLN1</strain>
    </source>
</reference>
<evidence type="ECO:0000313" key="1">
    <source>
        <dbReference type="EMBL" id="GAX91927.1"/>
    </source>
</evidence>
<proteinExistence type="predicted"/>
<comment type="caution">
    <text evidence="1">The sequence shown here is derived from an EMBL/GenBank/DDBJ whole genome shotgun (WGS) entry which is preliminary data.</text>
</comment>
<dbReference type="Proteomes" id="UP000217785">
    <property type="component" value="Unassembled WGS sequence"/>
</dbReference>
<dbReference type="RefSeq" id="WP_165912462.1">
    <property type="nucleotide sequence ID" value="NZ_BDUF01000109.1"/>
</dbReference>
<organism evidence="1 2">
    <name type="scientific">Effusibacillus lacus</name>
    <dbReference type="NCBI Taxonomy" id="1348429"/>
    <lineage>
        <taxon>Bacteria</taxon>
        <taxon>Bacillati</taxon>
        <taxon>Bacillota</taxon>
        <taxon>Bacilli</taxon>
        <taxon>Bacillales</taxon>
        <taxon>Alicyclobacillaceae</taxon>
        <taxon>Effusibacillus</taxon>
    </lineage>
</organism>
<gene>
    <name evidence="1" type="ORF">EFBL_3618</name>
</gene>
<protein>
    <submittedName>
        <fullName evidence="1">Uncharacterized protein</fullName>
    </submittedName>
</protein>
<dbReference type="EMBL" id="BDUF01000109">
    <property type="protein sequence ID" value="GAX91927.1"/>
    <property type="molecule type" value="Genomic_DNA"/>
</dbReference>
<keyword evidence="2" id="KW-1185">Reference proteome</keyword>